<sequence length="160" mass="18323">MLQQQLQQLLETLSSTEPHYIRRVKPNNLLKQAIFENQNVLQQLRRGVSKNNILLKYPGCMAQMLSRVQISTMTVKDNLMVPGGFQGKLICKYIDQPGVASCTKIATDENAITKVEFKKFSLFSFFVLIVCLCFKNMYVNIGCVFFVLKHFKMSLLNLCC</sequence>
<evidence type="ECO:0000256" key="1">
    <source>
        <dbReference type="SAM" id="Phobius"/>
    </source>
</evidence>
<feature type="transmembrane region" description="Helical" evidence="1">
    <location>
        <begin position="122"/>
        <end position="148"/>
    </location>
</feature>
<keyword evidence="1" id="KW-0472">Membrane</keyword>
<comment type="caution">
    <text evidence="2">The sequence shown here is derived from an EMBL/GenBank/DDBJ whole genome shotgun (WGS) entry which is preliminary data.</text>
</comment>
<protein>
    <submittedName>
        <fullName evidence="2">Uncharacterized protein</fullName>
    </submittedName>
</protein>
<dbReference type="EMBL" id="JBJXBP010000008">
    <property type="protein sequence ID" value="KAL3813079.1"/>
    <property type="molecule type" value="Genomic_DNA"/>
</dbReference>
<reference evidence="2 3" key="1">
    <citation type="submission" date="2024-12" db="EMBL/GenBank/DDBJ databases">
        <title>The unique morphological basis and parallel evolutionary history of personate flowers in Penstemon.</title>
        <authorList>
            <person name="Depatie T.H."/>
            <person name="Wessinger C.A."/>
        </authorList>
    </citation>
    <scope>NUCLEOTIDE SEQUENCE [LARGE SCALE GENOMIC DNA]</scope>
    <source>
        <strain evidence="2">WTNN_2</strain>
        <tissue evidence="2">Leaf</tissue>
    </source>
</reference>
<keyword evidence="1" id="KW-0812">Transmembrane</keyword>
<dbReference type="InterPro" id="IPR036961">
    <property type="entry name" value="Kinesin_motor_dom_sf"/>
</dbReference>
<keyword evidence="1" id="KW-1133">Transmembrane helix</keyword>
<gene>
    <name evidence="2" type="ORF">ACJIZ3_014347</name>
</gene>
<proteinExistence type="predicted"/>
<evidence type="ECO:0000313" key="3">
    <source>
        <dbReference type="Proteomes" id="UP001634393"/>
    </source>
</evidence>
<dbReference type="PANTHER" id="PTHR43991:SF12">
    <property type="entry name" value="WD REPEAT PROTEIN (AFU_ORTHOLOGUE AFUA_8G05640)"/>
    <property type="match status" value="1"/>
</dbReference>
<name>A0ABD3RJE2_9LAMI</name>
<dbReference type="Gene3D" id="3.40.850.10">
    <property type="entry name" value="Kinesin motor domain"/>
    <property type="match status" value="1"/>
</dbReference>
<accession>A0ABD3RJE2</accession>
<dbReference type="SUPFAM" id="SSF52540">
    <property type="entry name" value="P-loop containing nucleoside triphosphate hydrolases"/>
    <property type="match status" value="1"/>
</dbReference>
<dbReference type="InterPro" id="IPR027417">
    <property type="entry name" value="P-loop_NTPase"/>
</dbReference>
<organism evidence="2 3">
    <name type="scientific">Penstemon smallii</name>
    <dbReference type="NCBI Taxonomy" id="265156"/>
    <lineage>
        <taxon>Eukaryota</taxon>
        <taxon>Viridiplantae</taxon>
        <taxon>Streptophyta</taxon>
        <taxon>Embryophyta</taxon>
        <taxon>Tracheophyta</taxon>
        <taxon>Spermatophyta</taxon>
        <taxon>Magnoliopsida</taxon>
        <taxon>eudicotyledons</taxon>
        <taxon>Gunneridae</taxon>
        <taxon>Pentapetalae</taxon>
        <taxon>asterids</taxon>
        <taxon>lamiids</taxon>
        <taxon>Lamiales</taxon>
        <taxon>Plantaginaceae</taxon>
        <taxon>Cheloneae</taxon>
        <taxon>Penstemon</taxon>
    </lineage>
</organism>
<dbReference type="AlphaFoldDB" id="A0ABD3RJE2"/>
<evidence type="ECO:0000313" key="2">
    <source>
        <dbReference type="EMBL" id="KAL3813079.1"/>
    </source>
</evidence>
<dbReference type="PANTHER" id="PTHR43991">
    <property type="entry name" value="WD REPEAT PROTEIN (AFU_ORTHOLOGUE AFUA_8G05640)-RELATED"/>
    <property type="match status" value="1"/>
</dbReference>
<keyword evidence="3" id="KW-1185">Reference proteome</keyword>
<dbReference type="Proteomes" id="UP001634393">
    <property type="component" value="Unassembled WGS sequence"/>
</dbReference>